<protein>
    <submittedName>
        <fullName evidence="2">Lipoprotein</fullName>
    </submittedName>
</protein>
<dbReference type="Pfam" id="PF09533">
    <property type="entry name" value="DUF2380"/>
    <property type="match status" value="1"/>
</dbReference>
<name>A0A3S7UXZ6_9BACT</name>
<reference evidence="2" key="1">
    <citation type="journal article" date="2018" name="J. Ind. Microbiol. Biotechnol.">
        <title>Genome mining reveals uncommon alkylpyrones as type III PKS products from myxobacteria.</title>
        <authorList>
            <person name="Hug J.J."/>
            <person name="Panter F."/>
            <person name="Krug D."/>
            <person name="Muller R."/>
        </authorList>
    </citation>
    <scope>NUCLEOTIDE SEQUENCE</scope>
    <source>
        <strain evidence="2">MCy8337</strain>
    </source>
</reference>
<feature type="chain" id="PRO_5019223514" evidence="1">
    <location>
        <begin position="25"/>
        <end position="225"/>
    </location>
</feature>
<dbReference type="NCBIfam" id="TIGR02269">
    <property type="entry name" value="TIGR02269 family lipoprotein"/>
    <property type="match status" value="1"/>
</dbReference>
<keyword evidence="2" id="KW-0449">Lipoprotein</keyword>
<evidence type="ECO:0000256" key="1">
    <source>
        <dbReference type="SAM" id="SignalP"/>
    </source>
</evidence>
<evidence type="ECO:0000313" key="2">
    <source>
        <dbReference type="EMBL" id="AYM53629.1"/>
    </source>
</evidence>
<dbReference type="PROSITE" id="PS51257">
    <property type="entry name" value="PROKAR_LIPOPROTEIN"/>
    <property type="match status" value="1"/>
</dbReference>
<feature type="signal peptide" evidence="1">
    <location>
        <begin position="1"/>
        <end position="24"/>
    </location>
</feature>
<accession>A0A3S7UXZ6</accession>
<dbReference type="InterPro" id="IPR011755">
    <property type="entry name" value="CHP02269_MYXXA"/>
</dbReference>
<keyword evidence="1" id="KW-0732">Signal</keyword>
<sequence>MGRLSRICLLWVGLLAACATSSSTVPENNETPEVVASWEAGCEDERSLVLLCREDGEECGFFRCRDVVPRDEVLLASRGGGTLYIPGPSSTSRGWRGRPIGWPRGTRPVLTFRFNRHFDPKPPQLALPPGRWVKHHIFPQAEGLARWFQRQGVSDIHQFTILIPEHVHIRIHSRGPRGGLWNMAWQQFKDANPSAPSEAIYRHAGELMFRFELTGPVVPYARGGR</sequence>
<dbReference type="AlphaFoldDB" id="A0A3S7UXZ6"/>
<organism evidence="2">
    <name type="scientific">Archangium violaceum</name>
    <dbReference type="NCBI Taxonomy" id="83451"/>
    <lineage>
        <taxon>Bacteria</taxon>
        <taxon>Pseudomonadati</taxon>
        <taxon>Myxococcota</taxon>
        <taxon>Myxococcia</taxon>
        <taxon>Myxococcales</taxon>
        <taxon>Cystobacterineae</taxon>
        <taxon>Archangiaceae</taxon>
        <taxon>Archangium</taxon>
    </lineage>
</organism>
<proteinExistence type="predicted"/>
<dbReference type="EMBL" id="MH908907">
    <property type="protein sequence ID" value="AYM53629.1"/>
    <property type="molecule type" value="Genomic_DNA"/>
</dbReference>